<evidence type="ECO:0000256" key="1">
    <source>
        <dbReference type="ARBA" id="ARBA00023002"/>
    </source>
</evidence>
<keyword evidence="4" id="KW-1185">Reference proteome</keyword>
<accession>A0ABV7KTL3</accession>
<dbReference type="Gene3D" id="2.40.110.10">
    <property type="entry name" value="Butyryl-CoA Dehydrogenase, subunit A, domain 2"/>
    <property type="match status" value="1"/>
</dbReference>
<dbReference type="InterPro" id="IPR037069">
    <property type="entry name" value="AcylCoA_DH/ox_N_sf"/>
</dbReference>
<dbReference type="PIRSF" id="PIRSF016578">
    <property type="entry name" value="HsaA"/>
    <property type="match status" value="1"/>
</dbReference>
<organism evidence="3 4">
    <name type="scientific">Marinibaculum pumilum</name>
    <dbReference type="NCBI Taxonomy" id="1766165"/>
    <lineage>
        <taxon>Bacteria</taxon>
        <taxon>Pseudomonadati</taxon>
        <taxon>Pseudomonadota</taxon>
        <taxon>Alphaproteobacteria</taxon>
        <taxon>Rhodospirillales</taxon>
        <taxon>Rhodospirillaceae</taxon>
        <taxon>Marinibaculum</taxon>
    </lineage>
</organism>
<protein>
    <recommendedName>
        <fullName evidence="2">Acyl-CoA dehydrogenase C-terminal domain-containing protein</fullName>
    </recommendedName>
</protein>
<dbReference type="InterPro" id="IPR013107">
    <property type="entry name" value="Acyl-CoA_DH_C"/>
</dbReference>
<dbReference type="Proteomes" id="UP001595528">
    <property type="component" value="Unassembled WGS sequence"/>
</dbReference>
<dbReference type="InterPro" id="IPR046373">
    <property type="entry name" value="Acyl-CoA_Oxase/DH_mid-dom_sf"/>
</dbReference>
<gene>
    <name evidence="3" type="ORF">ACFOGJ_00690</name>
</gene>
<dbReference type="Gene3D" id="1.20.140.10">
    <property type="entry name" value="Butyryl-CoA Dehydrogenase, subunit A, domain 3"/>
    <property type="match status" value="1"/>
</dbReference>
<dbReference type="Gene3D" id="1.10.540.10">
    <property type="entry name" value="Acyl-CoA dehydrogenase/oxidase, N-terminal domain"/>
    <property type="match status" value="1"/>
</dbReference>
<comment type="caution">
    <text evidence="3">The sequence shown here is derived from an EMBL/GenBank/DDBJ whole genome shotgun (WGS) entry which is preliminary data.</text>
</comment>
<dbReference type="EMBL" id="JBHRTR010000004">
    <property type="protein sequence ID" value="MFC3225726.1"/>
    <property type="molecule type" value="Genomic_DNA"/>
</dbReference>
<proteinExistence type="predicted"/>
<evidence type="ECO:0000313" key="3">
    <source>
        <dbReference type="EMBL" id="MFC3225726.1"/>
    </source>
</evidence>
<keyword evidence="1" id="KW-0560">Oxidoreductase</keyword>
<dbReference type="InterPro" id="IPR036250">
    <property type="entry name" value="AcylCo_DH-like_C"/>
</dbReference>
<dbReference type="SUPFAM" id="SSF56645">
    <property type="entry name" value="Acyl-CoA dehydrogenase NM domain-like"/>
    <property type="match status" value="1"/>
</dbReference>
<evidence type="ECO:0000313" key="4">
    <source>
        <dbReference type="Proteomes" id="UP001595528"/>
    </source>
</evidence>
<evidence type="ECO:0000259" key="2">
    <source>
        <dbReference type="Pfam" id="PF08028"/>
    </source>
</evidence>
<reference evidence="4" key="1">
    <citation type="journal article" date="2019" name="Int. J. Syst. Evol. Microbiol.">
        <title>The Global Catalogue of Microorganisms (GCM) 10K type strain sequencing project: providing services to taxonomists for standard genome sequencing and annotation.</title>
        <authorList>
            <consortium name="The Broad Institute Genomics Platform"/>
            <consortium name="The Broad Institute Genome Sequencing Center for Infectious Disease"/>
            <person name="Wu L."/>
            <person name="Ma J."/>
        </authorList>
    </citation>
    <scope>NUCLEOTIDE SEQUENCE [LARGE SCALE GENOMIC DNA]</scope>
    <source>
        <strain evidence="4">KCTC 42964</strain>
    </source>
</reference>
<name>A0ABV7KTL3_9PROT</name>
<dbReference type="SUPFAM" id="SSF47203">
    <property type="entry name" value="Acyl-CoA dehydrogenase C-terminal domain-like"/>
    <property type="match status" value="1"/>
</dbReference>
<dbReference type="InterPro" id="IPR009100">
    <property type="entry name" value="AcylCoA_DH/oxidase_NM_dom_sf"/>
</dbReference>
<feature type="domain" description="Acyl-CoA dehydrogenase C-terminal" evidence="2">
    <location>
        <begin position="286"/>
        <end position="421"/>
    </location>
</feature>
<dbReference type="RefSeq" id="WP_379897459.1">
    <property type="nucleotide sequence ID" value="NZ_JBHRTR010000004.1"/>
</dbReference>
<sequence length="443" mass="48159">MSNSAANLSDYGMPDASVPDLAMVRVGGTGVPAPLPVPEPGLTPAELVARARNMKSVLRAEAAAADASGAYSAEMHQRFRKAGFYRIMQPRLFGGYEFDPVTFYRVMLEVSTGHPGTGWCLTLGASHAYLIGCHWPLQAQVELFGRKGDFIAPHRPMPSGRAVPVEGGFRVTGLWRYCSGIPHATHLVGGAWLERSDGPPKVVQLVLPRDKVTVLDDWGGDQTIGMKGSGSNSVSAEDVFVPAHHVVEIPALAARPDGMEAGTEGTRLHGNPMYLGRLMAPYHASLVVPVIGAARAALEEYESIVRNQAIFTDPTVLRADHGDFQRHLGQALAWTDAAEAVLIRGLEQYMELCRRWAADRTPITVEENLRLWLLLQQGGRMACDAVERLFQTAGSTATRQGATLLGYFHDAQMYRGHMSAQYETFSGYLGRAHLGRPTGFQNL</sequence>
<dbReference type="Pfam" id="PF08028">
    <property type="entry name" value="Acyl-CoA_dh_2"/>
    <property type="match status" value="1"/>
</dbReference>